<dbReference type="Proteomes" id="UP000004263">
    <property type="component" value="Unassembled WGS sequence"/>
</dbReference>
<comment type="pathway">
    <text evidence="2">Carbohydrate acid metabolism; 2-dehydro-3-deoxy-D-gluconate degradation; D-glyceraldehyde 3-phosphate and pyruvate from 2-dehydro-3-deoxy-D-gluconate: step 2/2.</text>
</comment>
<proteinExistence type="inferred from homology"/>
<evidence type="ECO:0000256" key="6">
    <source>
        <dbReference type="ARBA" id="ARBA00023239"/>
    </source>
</evidence>
<evidence type="ECO:0000256" key="5">
    <source>
        <dbReference type="ARBA" id="ARBA00013063"/>
    </source>
</evidence>
<dbReference type="Pfam" id="PF01081">
    <property type="entry name" value="Aldolase"/>
    <property type="match status" value="1"/>
</dbReference>
<dbReference type="SUPFAM" id="SSF51569">
    <property type="entry name" value="Aldolase"/>
    <property type="match status" value="1"/>
</dbReference>
<dbReference type="EMBL" id="AAQH01000001">
    <property type="protein sequence ID" value="EAT13905.1"/>
    <property type="molecule type" value="Genomic_DNA"/>
</dbReference>
<gene>
    <name evidence="9" type="ORF">RED65_10944</name>
</gene>
<dbReference type="InterPro" id="IPR031337">
    <property type="entry name" value="KDPG/KHG_AS_1"/>
</dbReference>
<evidence type="ECO:0000256" key="2">
    <source>
        <dbReference type="ARBA" id="ARBA00004736"/>
    </source>
</evidence>
<keyword evidence="10" id="KW-1185">Reference proteome</keyword>
<keyword evidence="6" id="KW-0456">Lyase</keyword>
<evidence type="ECO:0000256" key="7">
    <source>
        <dbReference type="ARBA" id="ARBA00023270"/>
    </source>
</evidence>
<comment type="caution">
    <text evidence="9">The sequence shown here is derived from an EMBL/GenBank/DDBJ whole genome shotgun (WGS) entry which is preliminary data.</text>
</comment>
<dbReference type="Gene3D" id="3.20.20.70">
    <property type="entry name" value="Aldolase class I"/>
    <property type="match status" value="1"/>
</dbReference>
<evidence type="ECO:0000256" key="1">
    <source>
        <dbReference type="ARBA" id="ARBA00000654"/>
    </source>
</evidence>
<dbReference type="PANTHER" id="PTHR30246">
    <property type="entry name" value="2-KETO-3-DEOXY-6-PHOSPHOGLUCONATE ALDOLASE"/>
    <property type="match status" value="1"/>
</dbReference>
<dbReference type="AlphaFoldDB" id="Q1N5N7"/>
<comment type="subunit">
    <text evidence="4">Homotrimer.</text>
</comment>
<evidence type="ECO:0000313" key="10">
    <source>
        <dbReference type="Proteomes" id="UP000004263"/>
    </source>
</evidence>
<dbReference type="InterPro" id="IPR013785">
    <property type="entry name" value="Aldolase_TIM"/>
</dbReference>
<evidence type="ECO:0000256" key="8">
    <source>
        <dbReference type="ARBA" id="ARBA00023277"/>
    </source>
</evidence>
<dbReference type="GO" id="GO:0008675">
    <property type="term" value="F:2-dehydro-3-deoxy-phosphogluconate aldolase activity"/>
    <property type="evidence" value="ECO:0007669"/>
    <property type="project" value="UniProtKB-EC"/>
</dbReference>
<evidence type="ECO:0000256" key="4">
    <source>
        <dbReference type="ARBA" id="ARBA00011233"/>
    </source>
</evidence>
<comment type="similarity">
    <text evidence="3">Belongs to the KHG/KDPG aldolase family.</text>
</comment>
<dbReference type="EC" id="4.1.2.14" evidence="5"/>
<dbReference type="HOGENOM" id="CLU_077795_1_1_6"/>
<dbReference type="PROSITE" id="PS00159">
    <property type="entry name" value="ALDOLASE_KDPG_KHG_1"/>
    <property type="match status" value="1"/>
</dbReference>
<dbReference type="PANTHER" id="PTHR30246:SF1">
    <property type="entry name" value="2-DEHYDRO-3-DEOXY-6-PHOSPHOGALACTONATE ALDOLASE-RELATED"/>
    <property type="match status" value="1"/>
</dbReference>
<dbReference type="CDD" id="cd00452">
    <property type="entry name" value="KDPG_aldolase"/>
    <property type="match status" value="1"/>
</dbReference>
<dbReference type="InterPro" id="IPR000887">
    <property type="entry name" value="Aldlse_KDPG_KHG"/>
</dbReference>
<keyword evidence="7" id="KW-0704">Schiff base</keyword>
<reference evidence="9 10" key="1">
    <citation type="submission" date="2006-03" db="EMBL/GenBank/DDBJ databases">
        <authorList>
            <person name="Pinhassi J."/>
            <person name="Pedros-Alio C."/>
            <person name="Ferriera S."/>
            <person name="Johnson J."/>
            <person name="Kravitz S."/>
            <person name="Halpern A."/>
            <person name="Remington K."/>
            <person name="Beeson K."/>
            <person name="Tran B."/>
            <person name="Rogers Y.-H."/>
            <person name="Friedman R."/>
            <person name="Venter J.C."/>
        </authorList>
    </citation>
    <scope>NUCLEOTIDE SEQUENCE [LARGE SCALE GENOMIC DNA]</scope>
    <source>
        <strain evidence="9 10">RED65</strain>
    </source>
</reference>
<sequence>MSNHYQILDQWCAQSPVIPVITLYKTEHAVPLANALAKGGLSILEVTLRTDCALESIKLMREACPQLLIGAGSVLDTRTLWAAQEVGSQFIVSPGAGPQLLQALAQCQIPVLPGIASISEMLTGYELGLRRFKFFPANINGGVAALKAFSGPIKDVKFCPTGGVNLDNMNDYLALDNVFAVGGTWIVPTDLIEQENWQAITDLAKECLIKSQQVQRSL</sequence>
<evidence type="ECO:0000256" key="3">
    <source>
        <dbReference type="ARBA" id="ARBA00006906"/>
    </source>
</evidence>
<dbReference type="NCBIfam" id="NF004325">
    <property type="entry name" value="PRK05718.1"/>
    <property type="match status" value="1"/>
</dbReference>
<evidence type="ECO:0000313" key="9">
    <source>
        <dbReference type="EMBL" id="EAT13905.1"/>
    </source>
</evidence>
<dbReference type="PROSITE" id="PS00160">
    <property type="entry name" value="ALDOLASE_KDPG_KHG_2"/>
    <property type="match status" value="1"/>
</dbReference>
<dbReference type="OrthoDB" id="9805177at2"/>
<dbReference type="STRING" id="207949.RED65_10944"/>
<comment type="catalytic activity">
    <reaction evidence="1">
        <text>2-dehydro-3-deoxy-6-phospho-D-gluconate = D-glyceraldehyde 3-phosphate + pyruvate</text>
        <dbReference type="Rhea" id="RHEA:17089"/>
        <dbReference type="ChEBI" id="CHEBI:15361"/>
        <dbReference type="ChEBI" id="CHEBI:57569"/>
        <dbReference type="ChEBI" id="CHEBI:59776"/>
        <dbReference type="EC" id="4.1.2.14"/>
    </reaction>
</comment>
<organism evidence="9 10">
    <name type="scientific">Bermanella marisrubri</name>
    <dbReference type="NCBI Taxonomy" id="207949"/>
    <lineage>
        <taxon>Bacteria</taxon>
        <taxon>Pseudomonadati</taxon>
        <taxon>Pseudomonadota</taxon>
        <taxon>Gammaproteobacteria</taxon>
        <taxon>Oceanospirillales</taxon>
        <taxon>Oceanospirillaceae</taxon>
        <taxon>Bermanella</taxon>
    </lineage>
</organism>
<dbReference type="RefSeq" id="WP_007017323.1">
    <property type="nucleotide sequence ID" value="NZ_CH724113.1"/>
</dbReference>
<accession>Q1N5N7</accession>
<keyword evidence="8" id="KW-0119">Carbohydrate metabolism</keyword>
<dbReference type="InterPro" id="IPR031338">
    <property type="entry name" value="KDPG/KHG_AS_2"/>
</dbReference>
<protein>
    <recommendedName>
        <fullName evidence="5">2-dehydro-3-deoxy-phosphogluconate aldolase</fullName>
        <ecNumber evidence="5">4.1.2.14</ecNumber>
    </recommendedName>
</protein>
<dbReference type="NCBIfam" id="TIGR01182">
    <property type="entry name" value="eda"/>
    <property type="match status" value="1"/>
</dbReference>
<name>Q1N5N7_9GAMM</name>